<feature type="coiled-coil region" evidence="1">
    <location>
        <begin position="47"/>
        <end position="94"/>
    </location>
</feature>
<protein>
    <submittedName>
        <fullName evidence="4">PilN domain-containing protein</fullName>
    </submittedName>
</protein>
<sequence>MARINLLPWRAERRKQRQNQYLAILGGVFFASLLGGYLLVSVYDGRIDRQNARIAYLQNEITQLDAQIREIEELDRQKARLLDRKRVIEELQANRSQMVHLFDQLVRTIPDGVQLLSIKQNGENLTLEGLSQSNARVSAYMRSLDASGWMTSPDLAVIEAKGDNPGLPYTFSLRVRLTSPQKEAEAAGLEEGDVVDAADGTGAAS</sequence>
<evidence type="ECO:0000256" key="3">
    <source>
        <dbReference type="SAM" id="Phobius"/>
    </source>
</evidence>
<gene>
    <name evidence="4" type="ORF">ACFO3Q_14590</name>
</gene>
<evidence type="ECO:0000256" key="2">
    <source>
        <dbReference type="SAM" id="MobiDB-lite"/>
    </source>
</evidence>
<feature type="region of interest" description="Disordered" evidence="2">
    <location>
        <begin position="182"/>
        <end position="205"/>
    </location>
</feature>
<evidence type="ECO:0000256" key="1">
    <source>
        <dbReference type="SAM" id="Coils"/>
    </source>
</evidence>
<name>A0ABV9NQL1_9GAMM</name>
<accession>A0ABV9NQL1</accession>
<keyword evidence="3" id="KW-1133">Transmembrane helix</keyword>
<dbReference type="PANTHER" id="PTHR40278:SF2">
    <property type="entry name" value="TYPE IV PILUS INNER MEMBRANE COMPONENT PILN"/>
    <property type="match status" value="1"/>
</dbReference>
<organism evidence="4 5">
    <name type="scientific">Coralloluteibacterium thermophilum</name>
    <dbReference type="NCBI Taxonomy" id="2707049"/>
    <lineage>
        <taxon>Bacteria</taxon>
        <taxon>Pseudomonadati</taxon>
        <taxon>Pseudomonadota</taxon>
        <taxon>Gammaproteobacteria</taxon>
        <taxon>Lysobacterales</taxon>
        <taxon>Lysobacteraceae</taxon>
        <taxon>Coralloluteibacterium</taxon>
    </lineage>
</organism>
<feature type="transmembrane region" description="Helical" evidence="3">
    <location>
        <begin position="21"/>
        <end position="43"/>
    </location>
</feature>
<evidence type="ECO:0000313" key="5">
    <source>
        <dbReference type="Proteomes" id="UP001595892"/>
    </source>
</evidence>
<reference evidence="5" key="1">
    <citation type="journal article" date="2019" name="Int. J. Syst. Evol. Microbiol.">
        <title>The Global Catalogue of Microorganisms (GCM) 10K type strain sequencing project: providing services to taxonomists for standard genome sequencing and annotation.</title>
        <authorList>
            <consortium name="The Broad Institute Genomics Platform"/>
            <consortium name="The Broad Institute Genome Sequencing Center for Infectious Disease"/>
            <person name="Wu L."/>
            <person name="Ma J."/>
        </authorList>
    </citation>
    <scope>NUCLEOTIDE SEQUENCE [LARGE SCALE GENOMIC DNA]</scope>
    <source>
        <strain evidence="5">CGMCC 1.13574</strain>
    </source>
</reference>
<keyword evidence="5" id="KW-1185">Reference proteome</keyword>
<evidence type="ECO:0000313" key="4">
    <source>
        <dbReference type="EMBL" id="MFC4729395.1"/>
    </source>
</evidence>
<dbReference type="EMBL" id="JBHSGG010000043">
    <property type="protein sequence ID" value="MFC4729395.1"/>
    <property type="molecule type" value="Genomic_DNA"/>
</dbReference>
<keyword evidence="3" id="KW-0472">Membrane</keyword>
<dbReference type="InterPro" id="IPR052534">
    <property type="entry name" value="Extracell_DNA_Util/SecSys_Comp"/>
</dbReference>
<dbReference type="PANTHER" id="PTHR40278">
    <property type="entry name" value="DNA UTILIZATION PROTEIN HOFN"/>
    <property type="match status" value="1"/>
</dbReference>
<proteinExistence type="predicted"/>
<dbReference type="Pfam" id="PF05137">
    <property type="entry name" value="PilN"/>
    <property type="match status" value="1"/>
</dbReference>
<keyword evidence="3" id="KW-0812">Transmembrane</keyword>
<dbReference type="InterPro" id="IPR007813">
    <property type="entry name" value="PilN"/>
</dbReference>
<comment type="caution">
    <text evidence="4">The sequence shown here is derived from an EMBL/GenBank/DDBJ whole genome shotgun (WGS) entry which is preliminary data.</text>
</comment>
<dbReference type="Proteomes" id="UP001595892">
    <property type="component" value="Unassembled WGS sequence"/>
</dbReference>
<dbReference type="RefSeq" id="WP_377005465.1">
    <property type="nucleotide sequence ID" value="NZ_JBHSGG010000043.1"/>
</dbReference>
<keyword evidence="1" id="KW-0175">Coiled coil</keyword>